<organism evidence="2">
    <name type="scientific">Timema bartmani</name>
    <dbReference type="NCBI Taxonomy" id="61472"/>
    <lineage>
        <taxon>Eukaryota</taxon>
        <taxon>Metazoa</taxon>
        <taxon>Ecdysozoa</taxon>
        <taxon>Arthropoda</taxon>
        <taxon>Hexapoda</taxon>
        <taxon>Insecta</taxon>
        <taxon>Pterygota</taxon>
        <taxon>Neoptera</taxon>
        <taxon>Polyneoptera</taxon>
        <taxon>Phasmatodea</taxon>
        <taxon>Timematodea</taxon>
        <taxon>Timematoidea</taxon>
        <taxon>Timematidae</taxon>
        <taxon>Timema</taxon>
    </lineage>
</organism>
<feature type="compositionally biased region" description="Low complexity" evidence="1">
    <location>
        <begin position="61"/>
        <end position="73"/>
    </location>
</feature>
<proteinExistence type="predicted"/>
<dbReference type="EMBL" id="OD566507">
    <property type="protein sequence ID" value="CAD7444121.1"/>
    <property type="molecule type" value="Genomic_DNA"/>
</dbReference>
<reference evidence="2" key="1">
    <citation type="submission" date="2020-11" db="EMBL/GenBank/DDBJ databases">
        <authorList>
            <person name="Tran Van P."/>
        </authorList>
    </citation>
    <scope>NUCLEOTIDE SEQUENCE</scope>
</reference>
<evidence type="ECO:0000256" key="1">
    <source>
        <dbReference type="SAM" id="MobiDB-lite"/>
    </source>
</evidence>
<accession>A0A7R9F0Z0</accession>
<gene>
    <name evidence="2" type="ORF">TBIB3V08_LOCUS6510</name>
</gene>
<sequence length="115" mass="12953">MITSISHRLKVEGGYVKDREVVRWLGFSTSGGGELSERVLEERRWCLDRDPTRRPPRVRPLPRVDSLSPSSSSREGEELRRSLLDHLGGEGGVLLRRPLFKETPAAFVNVTKGQS</sequence>
<evidence type="ECO:0000313" key="2">
    <source>
        <dbReference type="EMBL" id="CAD7444121.1"/>
    </source>
</evidence>
<feature type="region of interest" description="Disordered" evidence="1">
    <location>
        <begin position="49"/>
        <end position="79"/>
    </location>
</feature>
<protein>
    <submittedName>
        <fullName evidence="2">Uncharacterized protein</fullName>
    </submittedName>
</protein>
<name>A0A7R9F0Z0_9NEOP</name>
<dbReference type="AlphaFoldDB" id="A0A7R9F0Z0"/>